<dbReference type="Gene3D" id="1.20.5.4130">
    <property type="match status" value="1"/>
</dbReference>
<dbReference type="Pfam" id="PF00931">
    <property type="entry name" value="NB-ARC"/>
    <property type="match status" value="1"/>
</dbReference>
<dbReference type="SUPFAM" id="SSF52540">
    <property type="entry name" value="P-loop containing nucleoside triphosphate hydrolases"/>
    <property type="match status" value="1"/>
</dbReference>
<evidence type="ECO:0000259" key="8">
    <source>
        <dbReference type="Pfam" id="PF23598"/>
    </source>
</evidence>
<sequence length="819" mass="93646">MAESLLFSIAESMLGKIASPVLQEAIAIYNIENQILELRETLTAIKAVLLDAEVRQAKNALLQVWLDQLQHVFYDAEDVLDELECEALRKQVISRYGGVKGKVRRFFSTSNPLMFRAEISHKIKEIRERLSKISTKKDQFNLNMWSVDNGVGHTRSRETHSFISNLDVVGRDIDKEKIIEMLMRPDDKNLSVFPIVGIGGLGKTTLAKLVYNDDKVKEQFTLRRWVCVPEDFDLRKTIEGIIKDATPQDLSIFDIEQLQNSLQGIIKDKKFILVLDDVWSNDSRRWKELRELLSRGASESKIIVTTRSVEVASIVGTHPMHNLKGLSHEDSMALFKKWAFDEKEKEPCLDLLEIGNDIVKKTQGFLSLNDDRHWKHIRDSETWELVEVKKDIVPILKLSYDHLPSHLRRCFAAFSLYPRGFRMKAPYVARLWMALGLIGSKREKLALEDVGIDYIKELWKRSLIQEVEEYGPVLTFKVHDLIHSLAISVAQNDCSIVGLDTTDISEGVSCVSFSSTSLEGISNFDGVPPFLRKPTSKRLHAIIFQNQVDDGVITREFARTCISKCNHIRFLDLSRGSFEELPRSICNLKQLRSLLLDENKQLKKLPSTICELQSLLELSLAGCSKLGNLPKNIKRLVSLRYLNITTKQKSLQESGIQYMENLHFLGVTGCENLEVFFEESLNIDTCKFVLTLENKSNFPFNLRTLVISNSKQVMELLQYLEGSVCTLESLCILDSLSLTTIPEWLPNQTRLRVFHLIRCPNLVSIAQGIQSLTTLKELHVYNCGKLSKRCEPQTGKDWNKIAHIPRIRLDSRDVQWMDD</sequence>
<dbReference type="InterPro" id="IPR032675">
    <property type="entry name" value="LRR_dom_sf"/>
</dbReference>
<feature type="domain" description="Disease resistance protein winged helix" evidence="7">
    <location>
        <begin position="416"/>
        <end position="486"/>
    </location>
</feature>
<dbReference type="OMA" id="NNALSEW"/>
<evidence type="ECO:0008006" key="10">
    <source>
        <dbReference type="Google" id="ProtNLM"/>
    </source>
</evidence>
<evidence type="ECO:0000256" key="3">
    <source>
        <dbReference type="ARBA" id="ARBA00022821"/>
    </source>
</evidence>
<protein>
    <recommendedName>
        <fullName evidence="10">Rx N-terminal domain-containing protein</fullName>
    </recommendedName>
</protein>
<dbReference type="InParanoid" id="A0A059C5F0"/>
<gene>
    <name evidence="9" type="ORF">EUGRSUZ_E01910</name>
</gene>
<dbReference type="SUPFAM" id="SSF52058">
    <property type="entry name" value="L domain-like"/>
    <property type="match status" value="1"/>
</dbReference>
<dbReference type="GO" id="GO:0006952">
    <property type="term" value="P:defense response"/>
    <property type="evidence" value="ECO:0007669"/>
    <property type="project" value="UniProtKB-KW"/>
</dbReference>
<dbReference type="Gene3D" id="1.10.10.10">
    <property type="entry name" value="Winged helix-like DNA-binding domain superfamily/Winged helix DNA-binding domain"/>
    <property type="match status" value="1"/>
</dbReference>
<dbReference type="InterPro" id="IPR038005">
    <property type="entry name" value="RX-like_CC"/>
</dbReference>
<evidence type="ECO:0000259" key="7">
    <source>
        <dbReference type="Pfam" id="PF23559"/>
    </source>
</evidence>
<dbReference type="InterPro" id="IPR027417">
    <property type="entry name" value="P-loop_NTPase"/>
</dbReference>
<dbReference type="FunFam" id="3.40.50.300:FF:001091">
    <property type="entry name" value="Probable disease resistance protein At1g61300"/>
    <property type="match status" value="1"/>
</dbReference>
<proteinExistence type="predicted"/>
<dbReference type="GO" id="GO:0043531">
    <property type="term" value="F:ADP binding"/>
    <property type="evidence" value="ECO:0007669"/>
    <property type="project" value="InterPro"/>
</dbReference>
<dbReference type="Pfam" id="PF23559">
    <property type="entry name" value="WHD_DRP"/>
    <property type="match status" value="1"/>
</dbReference>
<keyword evidence="3" id="KW-0611">Plant defense</keyword>
<dbReference type="PANTHER" id="PTHR36766">
    <property type="entry name" value="PLANT BROAD-SPECTRUM MILDEW RESISTANCE PROTEIN RPW8"/>
    <property type="match status" value="1"/>
</dbReference>
<evidence type="ECO:0000256" key="4">
    <source>
        <dbReference type="ARBA" id="ARBA00022840"/>
    </source>
</evidence>
<dbReference type="Gramene" id="KCW73434">
    <property type="protein sequence ID" value="KCW73434"/>
    <property type="gene ID" value="EUGRSUZ_E01910"/>
</dbReference>
<evidence type="ECO:0000259" key="6">
    <source>
        <dbReference type="Pfam" id="PF18052"/>
    </source>
</evidence>
<feature type="domain" description="NB-ARC" evidence="5">
    <location>
        <begin position="174"/>
        <end position="343"/>
    </location>
</feature>
<accession>A0A059C5F0</accession>
<keyword evidence="2" id="KW-0547">Nucleotide-binding</keyword>
<reference evidence="9" key="1">
    <citation type="submission" date="2013-07" db="EMBL/GenBank/DDBJ databases">
        <title>The genome of Eucalyptus grandis.</title>
        <authorList>
            <person name="Schmutz J."/>
            <person name="Hayes R."/>
            <person name="Myburg A."/>
            <person name="Tuskan G."/>
            <person name="Grattapaglia D."/>
            <person name="Rokhsar D.S."/>
        </authorList>
    </citation>
    <scope>NUCLEOTIDE SEQUENCE</scope>
    <source>
        <tissue evidence="9">Leaf extractions</tissue>
    </source>
</reference>
<name>A0A059C5F0_EUCGR</name>
<dbReference type="InterPro" id="IPR041118">
    <property type="entry name" value="Rx_N"/>
</dbReference>
<dbReference type="GO" id="GO:0005524">
    <property type="term" value="F:ATP binding"/>
    <property type="evidence" value="ECO:0007669"/>
    <property type="project" value="UniProtKB-KW"/>
</dbReference>
<feature type="domain" description="Disease resistance R13L4/SHOC-2-like LRR" evidence="8">
    <location>
        <begin position="561"/>
        <end position="668"/>
    </location>
</feature>
<dbReference type="Gene3D" id="3.40.50.300">
    <property type="entry name" value="P-loop containing nucleotide triphosphate hydrolases"/>
    <property type="match status" value="1"/>
</dbReference>
<feature type="domain" description="Disease resistance N-terminal" evidence="6">
    <location>
        <begin position="11"/>
        <end position="99"/>
    </location>
</feature>
<evidence type="ECO:0000256" key="2">
    <source>
        <dbReference type="ARBA" id="ARBA00022741"/>
    </source>
</evidence>
<dbReference type="InterPro" id="IPR002182">
    <property type="entry name" value="NB-ARC"/>
</dbReference>
<dbReference type="Pfam" id="PF18052">
    <property type="entry name" value="Rx_N"/>
    <property type="match status" value="1"/>
</dbReference>
<evidence type="ECO:0000259" key="5">
    <source>
        <dbReference type="Pfam" id="PF00931"/>
    </source>
</evidence>
<dbReference type="PRINTS" id="PR00364">
    <property type="entry name" value="DISEASERSIST"/>
</dbReference>
<organism evidence="9">
    <name type="scientific">Eucalyptus grandis</name>
    <name type="common">Flooded gum</name>
    <dbReference type="NCBI Taxonomy" id="71139"/>
    <lineage>
        <taxon>Eukaryota</taxon>
        <taxon>Viridiplantae</taxon>
        <taxon>Streptophyta</taxon>
        <taxon>Embryophyta</taxon>
        <taxon>Tracheophyta</taxon>
        <taxon>Spermatophyta</taxon>
        <taxon>Magnoliopsida</taxon>
        <taxon>eudicotyledons</taxon>
        <taxon>Gunneridae</taxon>
        <taxon>Pentapetalae</taxon>
        <taxon>rosids</taxon>
        <taxon>malvids</taxon>
        <taxon>Myrtales</taxon>
        <taxon>Myrtaceae</taxon>
        <taxon>Myrtoideae</taxon>
        <taxon>Eucalypteae</taxon>
        <taxon>Eucalyptus</taxon>
    </lineage>
</organism>
<dbReference type="InterPro" id="IPR058922">
    <property type="entry name" value="WHD_DRP"/>
</dbReference>
<dbReference type="PANTHER" id="PTHR36766:SF67">
    <property type="entry name" value="DISEASE RESISTANCE PROTEIN RGA3"/>
    <property type="match status" value="1"/>
</dbReference>
<dbReference type="Pfam" id="PF23598">
    <property type="entry name" value="LRR_14"/>
    <property type="match status" value="1"/>
</dbReference>
<dbReference type="GO" id="GO:0051707">
    <property type="term" value="P:response to other organism"/>
    <property type="evidence" value="ECO:0007669"/>
    <property type="project" value="UniProtKB-ARBA"/>
</dbReference>
<dbReference type="AlphaFoldDB" id="A0A059C5F0"/>
<keyword evidence="4" id="KW-0067">ATP-binding</keyword>
<evidence type="ECO:0000256" key="1">
    <source>
        <dbReference type="ARBA" id="ARBA00022737"/>
    </source>
</evidence>
<evidence type="ECO:0000313" key="9">
    <source>
        <dbReference type="EMBL" id="KCW73434.1"/>
    </source>
</evidence>
<dbReference type="CDD" id="cd14798">
    <property type="entry name" value="RX-CC_like"/>
    <property type="match status" value="1"/>
</dbReference>
<dbReference type="InterPro" id="IPR036388">
    <property type="entry name" value="WH-like_DNA-bd_sf"/>
</dbReference>
<dbReference type="Gene3D" id="3.80.10.10">
    <property type="entry name" value="Ribonuclease Inhibitor"/>
    <property type="match status" value="2"/>
</dbReference>
<dbReference type="InterPro" id="IPR055414">
    <property type="entry name" value="LRR_R13L4/SHOC2-like"/>
</dbReference>
<dbReference type="EMBL" id="KK198757">
    <property type="protein sequence ID" value="KCW73434.1"/>
    <property type="molecule type" value="Genomic_DNA"/>
</dbReference>
<keyword evidence="1" id="KW-0677">Repeat</keyword>